<keyword evidence="3" id="KW-1185">Reference proteome</keyword>
<dbReference type="PANTHER" id="PTHR36837:SF2">
    <property type="entry name" value="POLY(3-HYDROXYALKANOATE) POLYMERASE SUBUNIT PHAC"/>
    <property type="match status" value="1"/>
</dbReference>
<dbReference type="InterPro" id="IPR000073">
    <property type="entry name" value="AB_hydrolase_1"/>
</dbReference>
<evidence type="ECO:0000313" key="3">
    <source>
        <dbReference type="Proteomes" id="UP000001096"/>
    </source>
</evidence>
<dbReference type="SUPFAM" id="SSF53474">
    <property type="entry name" value="alpha/beta-Hydrolases"/>
    <property type="match status" value="1"/>
</dbReference>
<reference evidence="2 3" key="1">
    <citation type="submission" date="2012-04" db="EMBL/GenBank/DDBJ databases">
        <title>The Genome Sequence of Afipia broomeae ATCC 49717.</title>
        <authorList>
            <consortium name="The Broad Institute Genome Sequencing Platform"/>
            <person name="Earl A."/>
            <person name="Ward D."/>
            <person name="Feldgarden M."/>
            <person name="Gevers D."/>
            <person name="Huys G."/>
            <person name="Walker B."/>
            <person name="Young S.K."/>
            <person name="Zeng Q."/>
            <person name="Gargeya S."/>
            <person name="Fitzgerald M."/>
            <person name="Haas B."/>
            <person name="Abouelleil A."/>
            <person name="Alvarado L."/>
            <person name="Arachchi H.M."/>
            <person name="Berlin A."/>
            <person name="Chapman S.B."/>
            <person name="Goldberg J."/>
            <person name="Griggs A."/>
            <person name="Gujja S."/>
            <person name="Hansen M."/>
            <person name="Howarth C."/>
            <person name="Imamovic A."/>
            <person name="Larimer J."/>
            <person name="McCowen C."/>
            <person name="Montmayeur A."/>
            <person name="Murphy C."/>
            <person name="Neiman D."/>
            <person name="Pearson M."/>
            <person name="Priest M."/>
            <person name="Roberts A."/>
            <person name="Saif S."/>
            <person name="Shea T."/>
            <person name="Sisk P."/>
            <person name="Sykes S."/>
            <person name="Wortman J."/>
            <person name="Nusbaum C."/>
            <person name="Birren B."/>
        </authorList>
    </citation>
    <scope>NUCLEOTIDE SEQUENCE [LARGE SCALE GENOMIC DNA]</scope>
    <source>
        <strain evidence="2 3">ATCC 49717</strain>
    </source>
</reference>
<proteinExistence type="predicted"/>
<dbReference type="PANTHER" id="PTHR36837">
    <property type="entry name" value="POLY(3-HYDROXYALKANOATE) POLYMERASE SUBUNIT PHAC"/>
    <property type="match status" value="1"/>
</dbReference>
<dbReference type="EMBL" id="AGWX01000001">
    <property type="protein sequence ID" value="EKS41904.1"/>
    <property type="molecule type" value="Genomic_DNA"/>
</dbReference>
<dbReference type="RefSeq" id="WP_006019714.1">
    <property type="nucleotide sequence ID" value="NZ_KB375282.1"/>
</dbReference>
<feature type="domain" description="AB hydrolase-1" evidence="1">
    <location>
        <begin position="97"/>
        <end position="341"/>
    </location>
</feature>
<dbReference type="AlphaFoldDB" id="K8PM91"/>
<dbReference type="Gene3D" id="3.40.50.1820">
    <property type="entry name" value="alpha/beta hydrolase"/>
    <property type="match status" value="1"/>
</dbReference>
<dbReference type="HOGENOM" id="CLU_035017_0_0_5"/>
<name>K8PM91_9BRAD</name>
<dbReference type="InterPro" id="IPR051321">
    <property type="entry name" value="PHA/PHB_synthase"/>
</dbReference>
<dbReference type="Proteomes" id="UP000001096">
    <property type="component" value="Unassembled WGS sequence"/>
</dbReference>
<dbReference type="Pfam" id="PF00561">
    <property type="entry name" value="Abhydrolase_1"/>
    <property type="match status" value="1"/>
</dbReference>
<evidence type="ECO:0000313" key="2">
    <source>
        <dbReference type="EMBL" id="EKS41904.1"/>
    </source>
</evidence>
<dbReference type="InterPro" id="IPR029058">
    <property type="entry name" value="AB_hydrolase_fold"/>
</dbReference>
<protein>
    <submittedName>
        <fullName evidence="2">Poly(R)-hydroxyalkanoic acid synthase, class III, PhaC subunit</fullName>
    </submittedName>
</protein>
<dbReference type="PATRIC" id="fig|883078.3.peg.1029"/>
<dbReference type="eggNOG" id="COG3243">
    <property type="taxonomic scope" value="Bacteria"/>
</dbReference>
<gene>
    <name evidence="2" type="ORF">HMPREF9695_00996</name>
</gene>
<organism evidence="2 3">
    <name type="scientific">Afipia broomeae ATCC 49717</name>
    <dbReference type="NCBI Taxonomy" id="883078"/>
    <lineage>
        <taxon>Bacteria</taxon>
        <taxon>Pseudomonadati</taxon>
        <taxon>Pseudomonadota</taxon>
        <taxon>Alphaproteobacteria</taxon>
        <taxon>Hyphomicrobiales</taxon>
        <taxon>Nitrobacteraceae</taxon>
        <taxon>Afipia</taxon>
    </lineage>
</organism>
<accession>K8PM91</accession>
<sequence length="364" mass="41192">MNAQANASALPDVAQIGERIQTEVQRAIQRSIKGVEYFASSGPSLGSTPKDVLISRGTMNLYHYRPLAGEIYRIPILIVMATTNRGYILDLVPGQSFIEFLLKQGYDVYMLDWNAPRPEEKSLRMEDYVLGFIPECIRRVQEDSGETDVNVIGYCFGGVLSLLYGSIFNDGPMKNLVCFTTPIDFRQMKLFQNFADRRYFDVDGLIDKAGNVSPEMIRSSFEMLRPASRAVGQIQLWENIWNDEYVKSFQMFDRWGQDTLPLAGEYFRQTTKDLMWDNKLFNGTMTVGGRPADISKIKVPLLHAVAEHDHIVPYDAAKHLMQMIGSTDKTEIILKGGHVSLVAGANAIKRLWPKLDSWLSERST</sequence>
<evidence type="ECO:0000259" key="1">
    <source>
        <dbReference type="Pfam" id="PF00561"/>
    </source>
</evidence>
<comment type="caution">
    <text evidence="2">The sequence shown here is derived from an EMBL/GenBank/DDBJ whole genome shotgun (WGS) entry which is preliminary data.</text>
</comment>